<sequence>MKKTVNRSSKYIFYFFRQFTPLRKPAYGADLHNKSRYKHSFRKMKCTFHKI</sequence>
<evidence type="ECO:0000313" key="2">
    <source>
        <dbReference type="Proteomes" id="UP000001889"/>
    </source>
</evidence>
<name>D2TGV4_CITRI</name>
<gene>
    <name evidence="1" type="ordered locus">ROD_13531</name>
</gene>
<protein>
    <submittedName>
        <fullName evidence="1">Uncharacterized protein</fullName>
    </submittedName>
</protein>
<dbReference type="KEGG" id="cro:ROD_13531"/>
<dbReference type="HOGENOM" id="CLU_3097124_0_0_6"/>
<reference evidence="1 2" key="1">
    <citation type="journal article" date="2010" name="J. Bacteriol.">
        <title>The Citrobacter rodentium genome sequence reveals convergent evolution with human pathogenic Escherichia coli.</title>
        <authorList>
            <person name="Petty N.K."/>
            <person name="Bulgin R."/>
            <person name="Crepin V.F."/>
            <person name="Cerdeno-Tarraga A.M."/>
            <person name="Schroeder G.N."/>
            <person name="Quail M.A."/>
            <person name="Lennard N."/>
            <person name="Corton C."/>
            <person name="Barron A."/>
            <person name="Clark L."/>
            <person name="Toribio A.L."/>
            <person name="Parkhill J."/>
            <person name="Dougan G."/>
            <person name="Frankel G."/>
            <person name="Thomson N.R."/>
        </authorList>
    </citation>
    <scope>NUCLEOTIDE SEQUENCE [LARGE SCALE GENOMIC DNA]</scope>
    <source>
        <strain evidence="1 2">ICC168</strain>
    </source>
</reference>
<accession>D2TGV4</accession>
<dbReference type="AlphaFoldDB" id="D2TGV4"/>
<proteinExistence type="predicted"/>
<keyword evidence="2" id="KW-1185">Reference proteome</keyword>
<dbReference type="Proteomes" id="UP000001889">
    <property type="component" value="Chromosome"/>
</dbReference>
<dbReference type="STRING" id="637910.ROD_13531"/>
<dbReference type="EMBL" id="FN543502">
    <property type="protein sequence ID" value="CBG88117.1"/>
    <property type="molecule type" value="Genomic_DNA"/>
</dbReference>
<organism evidence="1 2">
    <name type="scientific">Citrobacter rodentium (strain ICC168)</name>
    <name type="common">Citrobacter freundii biotype 4280</name>
    <dbReference type="NCBI Taxonomy" id="637910"/>
    <lineage>
        <taxon>Bacteria</taxon>
        <taxon>Pseudomonadati</taxon>
        <taxon>Pseudomonadota</taxon>
        <taxon>Gammaproteobacteria</taxon>
        <taxon>Enterobacterales</taxon>
        <taxon>Enterobacteriaceae</taxon>
        <taxon>Citrobacter</taxon>
    </lineage>
</organism>
<evidence type="ECO:0000313" key="1">
    <source>
        <dbReference type="EMBL" id="CBG88117.1"/>
    </source>
</evidence>